<dbReference type="EMBL" id="BGZK01000502">
    <property type="protein sequence ID" value="GBP47457.1"/>
    <property type="molecule type" value="Genomic_DNA"/>
</dbReference>
<proteinExistence type="predicted"/>
<keyword evidence="2" id="KW-1185">Reference proteome</keyword>
<dbReference type="AlphaFoldDB" id="A0A4C1WBC7"/>
<evidence type="ECO:0000313" key="2">
    <source>
        <dbReference type="Proteomes" id="UP000299102"/>
    </source>
</evidence>
<name>A0A4C1WBC7_EUMVA</name>
<sequence>MRCARQLRRARPPQSNLPQCLKAFSRERTCAAKERPLATVAPTTDLFIINRQSSTGEGLLTAVVESIAGTRPELRLRQSVIENRTGIRSENQIAVRIMVEIVIDRQLR</sequence>
<comment type="caution">
    <text evidence="1">The sequence shown here is derived from an EMBL/GenBank/DDBJ whole genome shotgun (WGS) entry which is preliminary data.</text>
</comment>
<accession>A0A4C1WBC7</accession>
<dbReference type="Proteomes" id="UP000299102">
    <property type="component" value="Unassembled WGS sequence"/>
</dbReference>
<protein>
    <submittedName>
        <fullName evidence="1">Uncharacterized protein</fullName>
    </submittedName>
</protein>
<reference evidence="1 2" key="1">
    <citation type="journal article" date="2019" name="Commun. Biol.">
        <title>The bagworm genome reveals a unique fibroin gene that provides high tensile strength.</title>
        <authorList>
            <person name="Kono N."/>
            <person name="Nakamura H."/>
            <person name="Ohtoshi R."/>
            <person name="Tomita M."/>
            <person name="Numata K."/>
            <person name="Arakawa K."/>
        </authorList>
    </citation>
    <scope>NUCLEOTIDE SEQUENCE [LARGE SCALE GENOMIC DNA]</scope>
</reference>
<gene>
    <name evidence="1" type="ORF">EVAR_86374_1</name>
</gene>
<organism evidence="1 2">
    <name type="scientific">Eumeta variegata</name>
    <name type="common">Bagworm moth</name>
    <name type="synonym">Eumeta japonica</name>
    <dbReference type="NCBI Taxonomy" id="151549"/>
    <lineage>
        <taxon>Eukaryota</taxon>
        <taxon>Metazoa</taxon>
        <taxon>Ecdysozoa</taxon>
        <taxon>Arthropoda</taxon>
        <taxon>Hexapoda</taxon>
        <taxon>Insecta</taxon>
        <taxon>Pterygota</taxon>
        <taxon>Neoptera</taxon>
        <taxon>Endopterygota</taxon>
        <taxon>Lepidoptera</taxon>
        <taxon>Glossata</taxon>
        <taxon>Ditrysia</taxon>
        <taxon>Tineoidea</taxon>
        <taxon>Psychidae</taxon>
        <taxon>Oiketicinae</taxon>
        <taxon>Eumeta</taxon>
    </lineage>
</organism>
<evidence type="ECO:0000313" key="1">
    <source>
        <dbReference type="EMBL" id="GBP47457.1"/>
    </source>
</evidence>